<dbReference type="GO" id="GO:0016020">
    <property type="term" value="C:membrane"/>
    <property type="evidence" value="ECO:0007669"/>
    <property type="project" value="UniProtKB-SubCell"/>
</dbReference>
<evidence type="ECO:0000256" key="1">
    <source>
        <dbReference type="ARBA" id="ARBA00004370"/>
    </source>
</evidence>
<evidence type="ECO:0000256" key="7">
    <source>
        <dbReference type="SAM" id="Phobius"/>
    </source>
</evidence>
<dbReference type="InterPro" id="IPR007749">
    <property type="entry name" value="DUF677"/>
</dbReference>
<comment type="subcellular location">
    <subcellularLocation>
        <location evidence="1">Membrane</location>
    </subcellularLocation>
</comment>
<keyword evidence="3 7" id="KW-0812">Transmembrane</keyword>
<dbReference type="PANTHER" id="PTHR31113">
    <property type="entry name" value="UPF0496 PROTEIN 3-RELATED"/>
    <property type="match status" value="1"/>
</dbReference>
<name>A0A2G2X6R4_CAPBA</name>
<reference evidence="8 9" key="1">
    <citation type="journal article" date="2017" name="Genome Biol.">
        <title>New reference genome sequences of hot pepper reveal the massive evolution of plant disease-resistance genes by retroduplication.</title>
        <authorList>
            <person name="Kim S."/>
            <person name="Park J."/>
            <person name="Yeom S.I."/>
            <person name="Kim Y.M."/>
            <person name="Seo E."/>
            <person name="Kim K.T."/>
            <person name="Kim M.S."/>
            <person name="Lee J.M."/>
            <person name="Cheong K."/>
            <person name="Shin H.S."/>
            <person name="Kim S.B."/>
            <person name="Han K."/>
            <person name="Lee J."/>
            <person name="Park M."/>
            <person name="Lee H.A."/>
            <person name="Lee H.Y."/>
            <person name="Lee Y."/>
            <person name="Oh S."/>
            <person name="Lee J.H."/>
            <person name="Choi E."/>
            <person name="Choi E."/>
            <person name="Lee S.E."/>
            <person name="Jeon J."/>
            <person name="Kim H."/>
            <person name="Choi G."/>
            <person name="Song H."/>
            <person name="Lee J."/>
            <person name="Lee S.C."/>
            <person name="Kwon J.K."/>
            <person name="Lee H.Y."/>
            <person name="Koo N."/>
            <person name="Hong Y."/>
            <person name="Kim R.W."/>
            <person name="Kang W.H."/>
            <person name="Huh J.H."/>
            <person name="Kang B.C."/>
            <person name="Yang T.J."/>
            <person name="Lee Y.H."/>
            <person name="Bennetzen J.L."/>
            <person name="Choi D."/>
        </authorList>
    </citation>
    <scope>NUCLEOTIDE SEQUENCE [LARGE SCALE GENOMIC DNA]</scope>
    <source>
        <strain evidence="9">cv. PBC81</strain>
    </source>
</reference>
<gene>
    <name evidence="8" type="ORF">CQW23_07666</name>
</gene>
<evidence type="ECO:0000256" key="3">
    <source>
        <dbReference type="ARBA" id="ARBA00022692"/>
    </source>
</evidence>
<feature type="coiled-coil region" evidence="6">
    <location>
        <begin position="293"/>
        <end position="356"/>
    </location>
</feature>
<protein>
    <submittedName>
        <fullName evidence="8">Uncharacterized protein</fullName>
    </submittedName>
</protein>
<dbReference type="OrthoDB" id="776561at2759"/>
<keyword evidence="4 7" id="KW-1133">Transmembrane helix</keyword>
<sequence>MPVKEYCLKLTQLFMHEPELLPDLRAHIKAQSSKPAHMEMDLREEYAHAFRTESYTDFWTRVLALAENISSPTKIVGSTSAARLPSYRLFVEHLLDPDQPTVTRILGLIQTHRETHSLLSEYFSQTAEASLLCSLLLKDVQRTRSRYKSLKSALDSLQKTPYSPKSHMPKIMTRLTKFCNSLNPLVSSTSSPLRFKTVQANCSKLLKSIELRRNKTNAKLQLIKKFQRGSVIFVIALTISLTVIVATHALALIVAAPTLMIGSFQLMSTKKLARWSAQLDIAAKGTYILIRDLDTISRLVGRLNDELEDLQAIIRFWLARGGDPVQLQLQASGEVARQLKKNYANFVEQLDELEEHLYLCFMTINRARNLVITEIMNSSPYLLPKLKNSDEN</sequence>
<dbReference type="Proteomes" id="UP000224567">
    <property type="component" value="Unassembled WGS sequence"/>
</dbReference>
<keyword evidence="6" id="KW-0175">Coiled coil</keyword>
<comment type="caution">
    <text evidence="8">The sequence shown here is derived from an EMBL/GenBank/DDBJ whole genome shotgun (WGS) entry which is preliminary data.</text>
</comment>
<reference evidence="9" key="2">
    <citation type="journal article" date="2017" name="J. Anim. Genet.">
        <title>Multiple reference genome sequences of hot pepper reveal the massive evolution of plant disease resistance genes by retroduplication.</title>
        <authorList>
            <person name="Kim S."/>
            <person name="Park J."/>
            <person name="Yeom S.-I."/>
            <person name="Kim Y.-M."/>
            <person name="Seo E."/>
            <person name="Kim K.-T."/>
            <person name="Kim M.-S."/>
            <person name="Lee J.M."/>
            <person name="Cheong K."/>
            <person name="Shin H.-S."/>
            <person name="Kim S.-B."/>
            <person name="Han K."/>
            <person name="Lee J."/>
            <person name="Park M."/>
            <person name="Lee H.-A."/>
            <person name="Lee H.-Y."/>
            <person name="Lee Y."/>
            <person name="Oh S."/>
            <person name="Lee J.H."/>
            <person name="Choi E."/>
            <person name="Choi E."/>
            <person name="Lee S.E."/>
            <person name="Jeon J."/>
            <person name="Kim H."/>
            <person name="Choi G."/>
            <person name="Song H."/>
            <person name="Lee J."/>
            <person name="Lee S.-C."/>
            <person name="Kwon J.-K."/>
            <person name="Lee H.-Y."/>
            <person name="Koo N."/>
            <person name="Hong Y."/>
            <person name="Kim R.W."/>
            <person name="Kang W.-H."/>
            <person name="Huh J.H."/>
            <person name="Kang B.-C."/>
            <person name="Yang T.-J."/>
            <person name="Lee Y.-H."/>
            <person name="Bennetzen J.L."/>
            <person name="Choi D."/>
        </authorList>
    </citation>
    <scope>NUCLEOTIDE SEQUENCE [LARGE SCALE GENOMIC DNA]</scope>
    <source>
        <strain evidence="9">cv. PBC81</strain>
    </source>
</reference>
<feature type="transmembrane region" description="Helical" evidence="7">
    <location>
        <begin position="231"/>
        <end position="264"/>
    </location>
</feature>
<comment type="similarity">
    <text evidence="2">Belongs to the UPF0496 family.</text>
</comment>
<dbReference type="STRING" id="33114.A0A2G2X6R4"/>
<proteinExistence type="inferred from homology"/>
<evidence type="ECO:0000313" key="8">
    <source>
        <dbReference type="EMBL" id="PHT53204.1"/>
    </source>
</evidence>
<organism evidence="8 9">
    <name type="scientific">Capsicum baccatum</name>
    <name type="common">Peruvian pepper</name>
    <dbReference type="NCBI Taxonomy" id="33114"/>
    <lineage>
        <taxon>Eukaryota</taxon>
        <taxon>Viridiplantae</taxon>
        <taxon>Streptophyta</taxon>
        <taxon>Embryophyta</taxon>
        <taxon>Tracheophyta</taxon>
        <taxon>Spermatophyta</taxon>
        <taxon>Magnoliopsida</taxon>
        <taxon>eudicotyledons</taxon>
        <taxon>Gunneridae</taxon>
        <taxon>Pentapetalae</taxon>
        <taxon>asterids</taxon>
        <taxon>lamiids</taxon>
        <taxon>Solanales</taxon>
        <taxon>Solanaceae</taxon>
        <taxon>Solanoideae</taxon>
        <taxon>Capsiceae</taxon>
        <taxon>Capsicum</taxon>
    </lineage>
</organism>
<keyword evidence="5 7" id="KW-0472">Membrane</keyword>
<evidence type="ECO:0000313" key="9">
    <source>
        <dbReference type="Proteomes" id="UP000224567"/>
    </source>
</evidence>
<dbReference type="Pfam" id="PF05055">
    <property type="entry name" value="DUF677"/>
    <property type="match status" value="1"/>
</dbReference>
<evidence type="ECO:0000256" key="6">
    <source>
        <dbReference type="SAM" id="Coils"/>
    </source>
</evidence>
<evidence type="ECO:0000256" key="4">
    <source>
        <dbReference type="ARBA" id="ARBA00022989"/>
    </source>
</evidence>
<dbReference type="AlphaFoldDB" id="A0A2G2X6R4"/>
<dbReference type="PANTHER" id="PTHR31113:SF6">
    <property type="entry name" value="UPF0496 PROTEIN 3"/>
    <property type="match status" value="1"/>
</dbReference>
<dbReference type="EMBL" id="MLFT02000003">
    <property type="protein sequence ID" value="PHT53204.1"/>
    <property type="molecule type" value="Genomic_DNA"/>
</dbReference>
<accession>A0A2G2X6R4</accession>
<evidence type="ECO:0000256" key="2">
    <source>
        <dbReference type="ARBA" id="ARBA00009074"/>
    </source>
</evidence>
<evidence type="ECO:0000256" key="5">
    <source>
        <dbReference type="ARBA" id="ARBA00023136"/>
    </source>
</evidence>
<keyword evidence="9" id="KW-1185">Reference proteome</keyword>